<sequence>SGVTIIVWDIIDGDNTVLVLTDSTVQQIGNTKSWMWSMINMPSDKSADGHFFFTMTADTGEIIDKEVVIRTSSDGTWKYP</sequence>
<dbReference type="EMBL" id="LAZR01061073">
    <property type="protein sequence ID" value="KKK64318.1"/>
    <property type="molecule type" value="Genomic_DNA"/>
</dbReference>
<evidence type="ECO:0000313" key="1">
    <source>
        <dbReference type="EMBL" id="KKK64318.1"/>
    </source>
</evidence>
<accession>A0A0F8X689</accession>
<feature type="non-terminal residue" evidence="1">
    <location>
        <position position="1"/>
    </location>
</feature>
<gene>
    <name evidence="1" type="ORF">LCGC14_2985430</name>
</gene>
<protein>
    <submittedName>
        <fullName evidence="1">Uncharacterized protein</fullName>
    </submittedName>
</protein>
<dbReference type="AlphaFoldDB" id="A0A0F8X689"/>
<organism evidence="1">
    <name type="scientific">marine sediment metagenome</name>
    <dbReference type="NCBI Taxonomy" id="412755"/>
    <lineage>
        <taxon>unclassified sequences</taxon>
        <taxon>metagenomes</taxon>
        <taxon>ecological metagenomes</taxon>
    </lineage>
</organism>
<name>A0A0F8X689_9ZZZZ</name>
<comment type="caution">
    <text evidence="1">The sequence shown here is derived from an EMBL/GenBank/DDBJ whole genome shotgun (WGS) entry which is preliminary data.</text>
</comment>
<proteinExistence type="predicted"/>
<reference evidence="1" key="1">
    <citation type="journal article" date="2015" name="Nature">
        <title>Complex archaea that bridge the gap between prokaryotes and eukaryotes.</title>
        <authorList>
            <person name="Spang A."/>
            <person name="Saw J.H."/>
            <person name="Jorgensen S.L."/>
            <person name="Zaremba-Niedzwiedzka K."/>
            <person name="Martijn J."/>
            <person name="Lind A.E."/>
            <person name="van Eijk R."/>
            <person name="Schleper C."/>
            <person name="Guy L."/>
            <person name="Ettema T.J."/>
        </authorList>
    </citation>
    <scope>NUCLEOTIDE SEQUENCE</scope>
</reference>